<keyword evidence="4" id="KW-1185">Reference proteome</keyword>
<evidence type="ECO:0000259" key="2">
    <source>
        <dbReference type="PROSITE" id="PS50097"/>
    </source>
</evidence>
<dbReference type="InterPro" id="IPR000210">
    <property type="entry name" value="BTB/POZ_dom"/>
</dbReference>
<evidence type="ECO:0000313" key="3">
    <source>
        <dbReference type="EMBL" id="KAL2072719.1"/>
    </source>
</evidence>
<dbReference type="Pfam" id="PF00651">
    <property type="entry name" value="BTB"/>
    <property type="match status" value="1"/>
</dbReference>
<protein>
    <recommendedName>
        <fullName evidence="2">BTB domain-containing protein</fullName>
    </recommendedName>
</protein>
<gene>
    <name evidence="3" type="ORF">VTL71DRAFT_12062</name>
</gene>
<comment type="caution">
    <text evidence="3">The sequence shown here is derived from an EMBL/GenBank/DDBJ whole genome shotgun (WGS) entry which is preliminary data.</text>
</comment>
<dbReference type="SMART" id="SM00225">
    <property type="entry name" value="BTB"/>
    <property type="match status" value="1"/>
</dbReference>
<dbReference type="Proteomes" id="UP001595075">
    <property type="component" value="Unassembled WGS sequence"/>
</dbReference>
<sequence length="284" mass="32283">MASKAEAGTQTGSPAETSRVDKTSSSVNSGVTFIGDDLNNELVTIYVGPKRKEFLLHKNLLCKSSDYFDKAFNSNFQEAEKGTMFLPEDNPEAFALFVNWLYRSTIPAGNAQSHVFRLADLYILADKICLVDLKDEVMDIIQDIAFKYKLDDVELVPLMHKLWKSSMPYHGLTKFCNLAIVDSIMDNARYLNDEAKDQLITDTDMKTLWEISKNNYQAFHDAINRVQESLKASEGGSWDCRKRMADDGLHRCYFHCHADNLDCTEDNPVSHEPYFVVDINEKGH</sequence>
<evidence type="ECO:0000256" key="1">
    <source>
        <dbReference type="SAM" id="MobiDB-lite"/>
    </source>
</evidence>
<name>A0ABR4CS64_9HELO</name>
<dbReference type="CDD" id="cd18186">
    <property type="entry name" value="BTB_POZ_ZBTB_KLHL-like"/>
    <property type="match status" value="1"/>
</dbReference>
<evidence type="ECO:0000313" key="4">
    <source>
        <dbReference type="Proteomes" id="UP001595075"/>
    </source>
</evidence>
<organism evidence="3 4">
    <name type="scientific">Oculimacula yallundae</name>
    <dbReference type="NCBI Taxonomy" id="86028"/>
    <lineage>
        <taxon>Eukaryota</taxon>
        <taxon>Fungi</taxon>
        <taxon>Dikarya</taxon>
        <taxon>Ascomycota</taxon>
        <taxon>Pezizomycotina</taxon>
        <taxon>Leotiomycetes</taxon>
        <taxon>Helotiales</taxon>
        <taxon>Ploettnerulaceae</taxon>
        <taxon>Oculimacula</taxon>
    </lineage>
</organism>
<feature type="domain" description="BTB" evidence="2">
    <location>
        <begin position="41"/>
        <end position="110"/>
    </location>
</feature>
<dbReference type="EMBL" id="JAZHXI010000004">
    <property type="protein sequence ID" value="KAL2072719.1"/>
    <property type="molecule type" value="Genomic_DNA"/>
</dbReference>
<dbReference type="InterPro" id="IPR011333">
    <property type="entry name" value="SKP1/BTB/POZ_sf"/>
</dbReference>
<reference evidence="3 4" key="1">
    <citation type="journal article" date="2024" name="Commun. Biol.">
        <title>Comparative genomic analysis of thermophilic fungi reveals convergent evolutionary adaptations and gene losses.</title>
        <authorList>
            <person name="Steindorff A.S."/>
            <person name="Aguilar-Pontes M.V."/>
            <person name="Robinson A.J."/>
            <person name="Andreopoulos B."/>
            <person name="LaButti K."/>
            <person name="Kuo A."/>
            <person name="Mondo S."/>
            <person name="Riley R."/>
            <person name="Otillar R."/>
            <person name="Haridas S."/>
            <person name="Lipzen A."/>
            <person name="Grimwood J."/>
            <person name="Schmutz J."/>
            <person name="Clum A."/>
            <person name="Reid I.D."/>
            <person name="Moisan M.C."/>
            <person name="Butler G."/>
            <person name="Nguyen T.T.M."/>
            <person name="Dewar K."/>
            <person name="Conant G."/>
            <person name="Drula E."/>
            <person name="Henrissat B."/>
            <person name="Hansel C."/>
            <person name="Singer S."/>
            <person name="Hutchinson M.I."/>
            <person name="de Vries R.P."/>
            <person name="Natvig D.O."/>
            <person name="Powell A.J."/>
            <person name="Tsang A."/>
            <person name="Grigoriev I.V."/>
        </authorList>
    </citation>
    <scope>NUCLEOTIDE SEQUENCE [LARGE SCALE GENOMIC DNA]</scope>
    <source>
        <strain evidence="3 4">CBS 494.80</strain>
    </source>
</reference>
<feature type="region of interest" description="Disordered" evidence="1">
    <location>
        <begin position="1"/>
        <end position="26"/>
    </location>
</feature>
<dbReference type="PANTHER" id="PTHR47843">
    <property type="entry name" value="BTB DOMAIN-CONTAINING PROTEIN-RELATED"/>
    <property type="match status" value="1"/>
</dbReference>
<dbReference type="Gene3D" id="3.30.710.10">
    <property type="entry name" value="Potassium Channel Kv1.1, Chain A"/>
    <property type="match status" value="1"/>
</dbReference>
<dbReference type="SUPFAM" id="SSF54695">
    <property type="entry name" value="POZ domain"/>
    <property type="match status" value="1"/>
</dbReference>
<proteinExistence type="predicted"/>
<accession>A0ABR4CS64</accession>
<dbReference type="PROSITE" id="PS50097">
    <property type="entry name" value="BTB"/>
    <property type="match status" value="1"/>
</dbReference>